<keyword evidence="3" id="KW-1185">Reference proteome</keyword>
<sequence>MPSRPIAVLIAAAVAALSVSAVAPATAQQSVSADKCVAGGGVVLPDREGSPTGFVCSGGKHDGSSISLLD</sequence>
<evidence type="ECO:0008006" key="4">
    <source>
        <dbReference type="Google" id="ProtNLM"/>
    </source>
</evidence>
<comment type="caution">
    <text evidence="2">The sequence shown here is derived from an EMBL/GenBank/DDBJ whole genome shotgun (WGS) entry which is preliminary data.</text>
</comment>
<keyword evidence="1" id="KW-0732">Signal</keyword>
<evidence type="ECO:0000313" key="2">
    <source>
        <dbReference type="EMBL" id="GAA1984350.1"/>
    </source>
</evidence>
<name>A0ABN2SD31_9ACTN</name>
<dbReference type="RefSeq" id="WP_344099041.1">
    <property type="nucleotide sequence ID" value="NZ_BAAAPC010000002.1"/>
</dbReference>
<evidence type="ECO:0000313" key="3">
    <source>
        <dbReference type="Proteomes" id="UP001501585"/>
    </source>
</evidence>
<feature type="chain" id="PRO_5046530618" description="Secreted protein" evidence="1">
    <location>
        <begin position="28"/>
        <end position="70"/>
    </location>
</feature>
<gene>
    <name evidence="2" type="ORF">GCM10009799_07230</name>
</gene>
<dbReference type="EMBL" id="BAAAPC010000002">
    <property type="protein sequence ID" value="GAA1984350.1"/>
    <property type="molecule type" value="Genomic_DNA"/>
</dbReference>
<protein>
    <recommendedName>
        <fullName evidence="4">Secreted protein</fullName>
    </recommendedName>
</protein>
<organism evidence="2 3">
    <name type="scientific">Nocardiopsis rhodophaea</name>
    <dbReference type="NCBI Taxonomy" id="280238"/>
    <lineage>
        <taxon>Bacteria</taxon>
        <taxon>Bacillati</taxon>
        <taxon>Actinomycetota</taxon>
        <taxon>Actinomycetes</taxon>
        <taxon>Streptosporangiales</taxon>
        <taxon>Nocardiopsidaceae</taxon>
        <taxon>Nocardiopsis</taxon>
    </lineage>
</organism>
<feature type="signal peptide" evidence="1">
    <location>
        <begin position="1"/>
        <end position="27"/>
    </location>
</feature>
<reference evidence="3" key="1">
    <citation type="journal article" date="2019" name="Int. J. Syst. Evol. Microbiol.">
        <title>The Global Catalogue of Microorganisms (GCM) 10K type strain sequencing project: providing services to taxonomists for standard genome sequencing and annotation.</title>
        <authorList>
            <consortium name="The Broad Institute Genomics Platform"/>
            <consortium name="The Broad Institute Genome Sequencing Center for Infectious Disease"/>
            <person name="Wu L."/>
            <person name="Ma J."/>
        </authorList>
    </citation>
    <scope>NUCLEOTIDE SEQUENCE [LARGE SCALE GENOMIC DNA]</scope>
    <source>
        <strain evidence="3">JCM 15313</strain>
    </source>
</reference>
<dbReference type="Proteomes" id="UP001501585">
    <property type="component" value="Unassembled WGS sequence"/>
</dbReference>
<proteinExistence type="predicted"/>
<evidence type="ECO:0000256" key="1">
    <source>
        <dbReference type="SAM" id="SignalP"/>
    </source>
</evidence>
<accession>A0ABN2SD31</accession>